<protein>
    <recommendedName>
        <fullName evidence="4">FAD-binding domain-containing protein</fullName>
    </recommendedName>
</protein>
<keyword evidence="2" id="KW-0503">Monooxygenase</keyword>
<reference evidence="5 6" key="1">
    <citation type="journal article" date="2014" name="PLoS ONE">
        <title>Global Analysis of Gene Expression Profiles in Physic Nut (Jatropha curcas L.) Seedlings Exposed to Salt Stress.</title>
        <authorList>
            <person name="Zhang L."/>
            <person name="Zhang C."/>
            <person name="Wu P."/>
            <person name="Chen Y."/>
            <person name="Li M."/>
            <person name="Jiang H."/>
            <person name="Wu G."/>
        </authorList>
    </citation>
    <scope>NUCLEOTIDE SEQUENCE [LARGE SCALE GENOMIC DNA]</scope>
    <source>
        <strain evidence="6">cv. GZQX0401</strain>
        <tissue evidence="5">Young leaves</tissue>
    </source>
</reference>
<dbReference type="InterPro" id="IPR044560">
    <property type="entry name" value="MOase"/>
</dbReference>
<keyword evidence="1" id="KW-0560">Oxidoreductase</keyword>
<dbReference type="AlphaFoldDB" id="A0A067KGG6"/>
<dbReference type="GO" id="GO:0004497">
    <property type="term" value="F:monooxygenase activity"/>
    <property type="evidence" value="ECO:0007669"/>
    <property type="project" value="UniProtKB-KW"/>
</dbReference>
<dbReference type="InterPro" id="IPR002938">
    <property type="entry name" value="FAD-bd"/>
</dbReference>
<dbReference type="PANTHER" id="PTHR45934:SF1">
    <property type="entry name" value="OS04G0423100 PROTEIN"/>
    <property type="match status" value="1"/>
</dbReference>
<keyword evidence="6" id="KW-1185">Reference proteome</keyword>
<dbReference type="Proteomes" id="UP000027138">
    <property type="component" value="Unassembled WGS sequence"/>
</dbReference>
<gene>
    <name evidence="5" type="ORF">JCGZ_09470</name>
</gene>
<dbReference type="Pfam" id="PF01494">
    <property type="entry name" value="FAD_binding_3"/>
    <property type="match status" value="1"/>
</dbReference>
<dbReference type="SUPFAM" id="SSF51905">
    <property type="entry name" value="FAD/NAD(P)-binding domain"/>
    <property type="match status" value="1"/>
</dbReference>
<organism evidence="5 6">
    <name type="scientific">Jatropha curcas</name>
    <name type="common">Barbados nut</name>
    <dbReference type="NCBI Taxonomy" id="180498"/>
    <lineage>
        <taxon>Eukaryota</taxon>
        <taxon>Viridiplantae</taxon>
        <taxon>Streptophyta</taxon>
        <taxon>Embryophyta</taxon>
        <taxon>Tracheophyta</taxon>
        <taxon>Spermatophyta</taxon>
        <taxon>Magnoliopsida</taxon>
        <taxon>eudicotyledons</taxon>
        <taxon>Gunneridae</taxon>
        <taxon>Pentapetalae</taxon>
        <taxon>rosids</taxon>
        <taxon>fabids</taxon>
        <taxon>Malpighiales</taxon>
        <taxon>Euphorbiaceae</taxon>
        <taxon>Crotonoideae</taxon>
        <taxon>Jatropheae</taxon>
        <taxon>Jatropha</taxon>
    </lineage>
</organism>
<evidence type="ECO:0000256" key="3">
    <source>
        <dbReference type="ARBA" id="ARBA00024018"/>
    </source>
</evidence>
<name>A0A067KGG6_JATCU</name>
<evidence type="ECO:0000313" key="5">
    <source>
        <dbReference type="EMBL" id="KDP35311.1"/>
    </source>
</evidence>
<sequence length="416" mass="45171">MEDVVIVGAGIAGLATAVALKRVGVRSLVLERSERLRTTGAALTLLPNAWLALDALGVSHKLTSIYNPTFRVVLTDVATGAVQDTLFPENGAKGHGPRSVHRTALLEALAEELPADSIRFSSKFTAIEEQKQEGAPVVVLHLEDGTTIKSKVLIGCDGVHSGVAKWLGLSAPIHSGRAAVRGVAVYREGHGFKQEVSQFIDVGKRAGFVPLNDKQLYWFLTCAEGENMARDPEEIQKEIMNKYAKDFPSTYLDVVRHADLSNLSWAPLTLRKPWDVLFGKLSKGNVTVAGDAMHPMTPDLAQGGCAALEDAVVLGRLIGNSFIKNNGRLVSNDMAGVLNEYIRERKWRVATLITGSYLSGWVQQSGSQGWRKFLRDVIFYGLLFPIVFKAVRSYDCGTLPSVSASDHLQSSSSKTD</sequence>
<dbReference type="EMBL" id="KK914490">
    <property type="protein sequence ID" value="KDP35311.1"/>
    <property type="molecule type" value="Genomic_DNA"/>
</dbReference>
<evidence type="ECO:0000256" key="2">
    <source>
        <dbReference type="ARBA" id="ARBA00023033"/>
    </source>
</evidence>
<dbReference type="GO" id="GO:0071949">
    <property type="term" value="F:FAD binding"/>
    <property type="evidence" value="ECO:0007669"/>
    <property type="project" value="InterPro"/>
</dbReference>
<feature type="domain" description="FAD-binding" evidence="4">
    <location>
        <begin position="3"/>
        <end position="318"/>
    </location>
</feature>
<dbReference type="Gene3D" id="3.50.50.60">
    <property type="entry name" value="FAD/NAD(P)-binding domain"/>
    <property type="match status" value="1"/>
</dbReference>
<dbReference type="OrthoDB" id="1878542at2759"/>
<evidence type="ECO:0000256" key="1">
    <source>
        <dbReference type="ARBA" id="ARBA00023002"/>
    </source>
</evidence>
<dbReference type="PANTHER" id="PTHR45934">
    <property type="entry name" value="FAD/NAD(P)-BINDING OXIDOREDUCTASE FAMILY PROTEIN"/>
    <property type="match status" value="1"/>
</dbReference>
<dbReference type="InterPro" id="IPR036188">
    <property type="entry name" value="FAD/NAD-bd_sf"/>
</dbReference>
<accession>A0A067KGG6</accession>
<dbReference type="PRINTS" id="PR00420">
    <property type="entry name" value="RNGMNOXGNASE"/>
</dbReference>
<comment type="similarity">
    <text evidence="3">Belongs to the 3-hydroxybenzoate 6-hydroxylase family.</text>
</comment>
<proteinExistence type="inferred from homology"/>
<evidence type="ECO:0000259" key="4">
    <source>
        <dbReference type="Pfam" id="PF01494"/>
    </source>
</evidence>
<dbReference type="STRING" id="180498.A0A067KGG6"/>
<evidence type="ECO:0000313" key="6">
    <source>
        <dbReference type="Proteomes" id="UP000027138"/>
    </source>
</evidence>